<dbReference type="InterPro" id="IPR004046">
    <property type="entry name" value="GST_C"/>
</dbReference>
<dbReference type="InterPro" id="IPR036282">
    <property type="entry name" value="Glutathione-S-Trfase_C_sf"/>
</dbReference>
<gene>
    <name evidence="5" type="primary">GST2_2</name>
    <name evidence="5" type="ORF">EIP91_001882</name>
</gene>
<evidence type="ECO:0000313" key="5">
    <source>
        <dbReference type="EMBL" id="TCD66029.1"/>
    </source>
</evidence>
<dbReference type="SFLD" id="SFLDG01151">
    <property type="entry name" value="Main.2:_Nu-like"/>
    <property type="match status" value="1"/>
</dbReference>
<dbReference type="PANTHER" id="PTHR44051">
    <property type="entry name" value="GLUTATHIONE S-TRANSFERASE-RELATED"/>
    <property type="match status" value="1"/>
</dbReference>
<evidence type="ECO:0000256" key="1">
    <source>
        <dbReference type="ARBA" id="ARBA00007409"/>
    </source>
</evidence>
<dbReference type="PANTHER" id="PTHR44051:SF3">
    <property type="entry name" value="TRANSCRIPTIONAL REGULATOR URE2"/>
    <property type="match status" value="1"/>
</dbReference>
<dbReference type="InterPro" id="IPR036249">
    <property type="entry name" value="Thioredoxin-like_sf"/>
</dbReference>
<name>A0A4R0RLM0_9APHY</name>
<dbReference type="Pfam" id="PF00043">
    <property type="entry name" value="GST_C"/>
    <property type="match status" value="1"/>
</dbReference>
<organism evidence="5 6">
    <name type="scientific">Steccherinum ochraceum</name>
    <dbReference type="NCBI Taxonomy" id="92696"/>
    <lineage>
        <taxon>Eukaryota</taxon>
        <taxon>Fungi</taxon>
        <taxon>Dikarya</taxon>
        <taxon>Basidiomycota</taxon>
        <taxon>Agaricomycotina</taxon>
        <taxon>Agaricomycetes</taxon>
        <taxon>Polyporales</taxon>
        <taxon>Steccherinaceae</taxon>
        <taxon>Steccherinum</taxon>
    </lineage>
</organism>
<dbReference type="GO" id="GO:0016740">
    <property type="term" value="F:transferase activity"/>
    <property type="evidence" value="ECO:0007669"/>
    <property type="project" value="UniProtKB-KW"/>
</dbReference>
<dbReference type="InterPro" id="IPR010987">
    <property type="entry name" value="Glutathione-S-Trfase_C-like"/>
</dbReference>
<dbReference type="Proteomes" id="UP000292702">
    <property type="component" value="Unassembled WGS sequence"/>
</dbReference>
<feature type="domain" description="GST N-terminal" evidence="3">
    <location>
        <begin position="5"/>
        <end position="94"/>
    </location>
</feature>
<protein>
    <submittedName>
        <fullName evidence="5">Glutathione S-transferase 2</fullName>
    </submittedName>
</protein>
<accession>A0A4R0RLM0</accession>
<comment type="similarity">
    <text evidence="1 2">Belongs to the GST superfamily.</text>
</comment>
<dbReference type="OrthoDB" id="422574at2759"/>
<dbReference type="AlphaFoldDB" id="A0A4R0RLM0"/>
<keyword evidence="6" id="KW-1185">Reference proteome</keyword>
<dbReference type="PROSITE" id="PS50405">
    <property type="entry name" value="GST_CTER"/>
    <property type="match status" value="1"/>
</dbReference>
<evidence type="ECO:0000259" key="3">
    <source>
        <dbReference type="PROSITE" id="PS50404"/>
    </source>
</evidence>
<feature type="domain" description="GST C-terminal" evidence="4">
    <location>
        <begin position="100"/>
        <end position="226"/>
    </location>
</feature>
<comment type="caution">
    <text evidence="5">The sequence shown here is derived from an EMBL/GenBank/DDBJ whole genome shotgun (WGS) entry which is preliminary data.</text>
</comment>
<reference evidence="5 6" key="1">
    <citation type="submission" date="2018-11" db="EMBL/GenBank/DDBJ databases">
        <title>Genome assembly of Steccherinum ochraceum LE-BIN_3174, the white-rot fungus of the Steccherinaceae family (The Residual Polyporoid clade, Polyporales, Basidiomycota).</title>
        <authorList>
            <person name="Fedorova T.V."/>
            <person name="Glazunova O.A."/>
            <person name="Landesman E.O."/>
            <person name="Moiseenko K.V."/>
            <person name="Psurtseva N.V."/>
            <person name="Savinova O.S."/>
            <person name="Shakhova N.V."/>
            <person name="Tyazhelova T.V."/>
            <person name="Vasina D.V."/>
        </authorList>
    </citation>
    <scope>NUCLEOTIDE SEQUENCE [LARGE SCALE GENOMIC DNA]</scope>
    <source>
        <strain evidence="5 6">LE-BIN_3174</strain>
    </source>
</reference>
<dbReference type="InterPro" id="IPR004045">
    <property type="entry name" value="Glutathione_S-Trfase_N"/>
</dbReference>
<dbReference type="InterPro" id="IPR040079">
    <property type="entry name" value="Glutathione_S-Trfase"/>
</dbReference>
<evidence type="ECO:0000256" key="2">
    <source>
        <dbReference type="RuleBase" id="RU003494"/>
    </source>
</evidence>
<dbReference type="Pfam" id="PF02798">
    <property type="entry name" value="GST_N"/>
    <property type="match status" value="1"/>
</dbReference>
<dbReference type="SFLD" id="SFLDS00019">
    <property type="entry name" value="Glutathione_Transferase_(cytos"/>
    <property type="match status" value="1"/>
</dbReference>
<dbReference type="EMBL" id="RWJN01000152">
    <property type="protein sequence ID" value="TCD66029.1"/>
    <property type="molecule type" value="Genomic_DNA"/>
</dbReference>
<evidence type="ECO:0000259" key="4">
    <source>
        <dbReference type="PROSITE" id="PS50405"/>
    </source>
</evidence>
<dbReference type="SUPFAM" id="SSF47616">
    <property type="entry name" value="GST C-terminal domain-like"/>
    <property type="match status" value="1"/>
</dbReference>
<dbReference type="Gene3D" id="1.20.1050.130">
    <property type="match status" value="1"/>
</dbReference>
<dbReference type="SUPFAM" id="SSF52833">
    <property type="entry name" value="Thioredoxin-like"/>
    <property type="match status" value="1"/>
</dbReference>
<sequence length="226" mass="25670">MSHGKQFTLYALQAGPNPWKVAFFLNELGLSYETIYFDFQKAEHKAPEYLKLTPTDAFPPSSTTRTTTSPFVASTTRESGAILLYLAEKYDTEKKYFVTSEADRFAVLQWLFFQVSGQGPYYGQAAWFSFYHPEKLPSAVERYQNEIRRVLGVLESVLSKQEWLAAGKLTIADLSFSAWNNEVGGLLGPEFNFEKEFPATFKWHQRIVAVPGVKAGFALRKELTGY</sequence>
<dbReference type="STRING" id="92696.A0A4R0RLM0"/>
<dbReference type="SFLD" id="SFLDG00358">
    <property type="entry name" value="Main_(cytGST)"/>
    <property type="match status" value="1"/>
</dbReference>
<proteinExistence type="inferred from homology"/>
<evidence type="ECO:0000313" key="6">
    <source>
        <dbReference type="Proteomes" id="UP000292702"/>
    </source>
</evidence>
<dbReference type="PROSITE" id="PS50404">
    <property type="entry name" value="GST_NTER"/>
    <property type="match status" value="1"/>
</dbReference>
<keyword evidence="5" id="KW-0808">Transferase</keyword>